<accession>A0A6J4K5H4</accession>
<name>A0A6J4K5H4_9SPHI</name>
<protein>
    <submittedName>
        <fullName evidence="2">Uncharacterized protein</fullName>
    </submittedName>
</protein>
<evidence type="ECO:0000256" key="1">
    <source>
        <dbReference type="SAM" id="MobiDB-lite"/>
    </source>
</evidence>
<feature type="region of interest" description="Disordered" evidence="1">
    <location>
        <begin position="1"/>
        <end position="29"/>
    </location>
</feature>
<proteinExistence type="predicted"/>
<dbReference type="EMBL" id="CADCTQ010000421">
    <property type="protein sequence ID" value="CAA9296759.1"/>
    <property type="molecule type" value="Genomic_DNA"/>
</dbReference>
<evidence type="ECO:0000313" key="2">
    <source>
        <dbReference type="EMBL" id="CAA9296759.1"/>
    </source>
</evidence>
<sequence>MGVAVRTRPAEPTFPRGDRKPVSAQKPRPGARWFVLQNQFIAIVPASSPKNPPAAPPGFSNII</sequence>
<gene>
    <name evidence="2" type="ORF">AVDCRST_MAG56-5177</name>
</gene>
<reference evidence="2" key="1">
    <citation type="submission" date="2020-02" db="EMBL/GenBank/DDBJ databases">
        <authorList>
            <person name="Meier V. D."/>
        </authorList>
    </citation>
    <scope>NUCLEOTIDE SEQUENCE</scope>
    <source>
        <strain evidence="2">AVDCRST_MAG56</strain>
    </source>
</reference>
<dbReference type="AlphaFoldDB" id="A0A6J4K5H4"/>
<organism evidence="2">
    <name type="scientific">uncultured Cytophagales bacterium</name>
    <dbReference type="NCBI Taxonomy" id="158755"/>
    <lineage>
        <taxon>Bacteria</taxon>
        <taxon>Pseudomonadati</taxon>
        <taxon>Bacteroidota</taxon>
        <taxon>Sphingobacteriia</taxon>
        <taxon>Sphingobacteriales</taxon>
        <taxon>environmental samples</taxon>
    </lineage>
</organism>